<evidence type="ECO:0000313" key="8">
    <source>
        <dbReference type="Proteomes" id="UP000220527"/>
    </source>
</evidence>
<name>A0A2A6RP30_9CHLR</name>
<dbReference type="Pfam" id="PF03706">
    <property type="entry name" value="LPG_synthase_TM"/>
    <property type="match status" value="1"/>
</dbReference>
<dbReference type="PANTHER" id="PTHR39087:SF2">
    <property type="entry name" value="UPF0104 MEMBRANE PROTEIN MJ1595"/>
    <property type="match status" value="1"/>
</dbReference>
<dbReference type="GO" id="GO:0005886">
    <property type="term" value="C:plasma membrane"/>
    <property type="evidence" value="ECO:0007669"/>
    <property type="project" value="UniProtKB-SubCell"/>
</dbReference>
<keyword evidence="4 6" id="KW-1133">Transmembrane helix</keyword>
<sequence length="354" mass="39935">MRSWKFWIGLVVSIVFLTIALRGLDLQLFWQVVVDANYWWLLPAVAVYFVGVWLRTWRWRAMLLPLRAIAVPRLFPTVVIGYMGNNVYPARAGEVLRSYVLRRNEAVPMSASLATVVLERLFDGLVMLLFIFATLPFAPLPPTYQWFVLVLSSIFLVALSAFMLLAARPQRLSQFYSLLVDRLSPARVRPKLHGLFDRFVVGLQSLRSPRELAMISVVSVAIWLIETLTYWFVMHAFGLNLPFAVLMLMTAVINLFTTIPSTPGYVGTFHAPGIAILMQFGVAHALATGFTIVLHMTLWLPITLLGAIFMLRQSIGWSDMERAATLKERPVEAETVELQTRQGGADDIAPRVVL</sequence>
<dbReference type="AlphaFoldDB" id="A0A2A6RP30"/>
<keyword evidence="3 6" id="KW-0812">Transmembrane</keyword>
<dbReference type="EMBL" id="NQWI01000006">
    <property type="protein sequence ID" value="PDW04651.1"/>
    <property type="molecule type" value="Genomic_DNA"/>
</dbReference>
<organism evidence="7 8">
    <name type="scientific">Candidatus Viridilinea mediisalina</name>
    <dbReference type="NCBI Taxonomy" id="2024553"/>
    <lineage>
        <taxon>Bacteria</taxon>
        <taxon>Bacillati</taxon>
        <taxon>Chloroflexota</taxon>
        <taxon>Chloroflexia</taxon>
        <taxon>Chloroflexales</taxon>
        <taxon>Chloroflexineae</taxon>
        <taxon>Oscillochloridaceae</taxon>
        <taxon>Candidatus Viridilinea</taxon>
    </lineage>
</organism>
<feature type="transmembrane region" description="Helical" evidence="6">
    <location>
        <begin position="38"/>
        <end position="57"/>
    </location>
</feature>
<feature type="transmembrane region" description="Helical" evidence="6">
    <location>
        <begin position="239"/>
        <end position="257"/>
    </location>
</feature>
<feature type="transmembrane region" description="Helical" evidence="6">
    <location>
        <begin position="212"/>
        <end position="233"/>
    </location>
</feature>
<dbReference type="NCBIfam" id="TIGR00374">
    <property type="entry name" value="flippase-like domain"/>
    <property type="match status" value="1"/>
</dbReference>
<evidence type="ECO:0000256" key="5">
    <source>
        <dbReference type="ARBA" id="ARBA00023136"/>
    </source>
</evidence>
<keyword evidence="2" id="KW-1003">Cell membrane</keyword>
<evidence type="ECO:0000256" key="3">
    <source>
        <dbReference type="ARBA" id="ARBA00022692"/>
    </source>
</evidence>
<comment type="caution">
    <text evidence="7">The sequence shown here is derived from an EMBL/GenBank/DDBJ whole genome shotgun (WGS) entry which is preliminary data.</text>
</comment>
<evidence type="ECO:0000256" key="6">
    <source>
        <dbReference type="SAM" id="Phobius"/>
    </source>
</evidence>
<reference evidence="8" key="1">
    <citation type="submission" date="2017-08" db="EMBL/GenBank/DDBJ databases">
        <authorList>
            <person name="Grouzdev D.S."/>
            <person name="Gaisin V.A."/>
            <person name="Rysina M.S."/>
            <person name="Gorlenko V.M."/>
        </authorList>
    </citation>
    <scope>NUCLEOTIDE SEQUENCE [LARGE SCALE GENOMIC DNA]</scope>
    <source>
        <strain evidence="8">Kir15-3F</strain>
    </source>
</reference>
<dbReference type="InterPro" id="IPR022791">
    <property type="entry name" value="L-PG_synthase/AglD"/>
</dbReference>
<keyword evidence="5 6" id="KW-0472">Membrane</keyword>
<comment type="subcellular location">
    <subcellularLocation>
        <location evidence="1">Cell membrane</location>
        <topology evidence="1">Multi-pass membrane protein</topology>
    </subcellularLocation>
</comment>
<feature type="transmembrane region" description="Helical" evidence="6">
    <location>
        <begin position="121"/>
        <end position="138"/>
    </location>
</feature>
<evidence type="ECO:0000256" key="4">
    <source>
        <dbReference type="ARBA" id="ARBA00022989"/>
    </source>
</evidence>
<feature type="transmembrane region" description="Helical" evidence="6">
    <location>
        <begin position="144"/>
        <end position="167"/>
    </location>
</feature>
<proteinExistence type="predicted"/>
<dbReference type="Proteomes" id="UP000220527">
    <property type="component" value="Unassembled WGS sequence"/>
</dbReference>
<keyword evidence="8" id="KW-1185">Reference proteome</keyword>
<dbReference type="OrthoDB" id="9786506at2"/>
<evidence type="ECO:0000256" key="1">
    <source>
        <dbReference type="ARBA" id="ARBA00004651"/>
    </source>
</evidence>
<accession>A0A2A6RP30</accession>
<protein>
    <submittedName>
        <fullName evidence="7">TIGR00374 family protein</fullName>
    </submittedName>
</protein>
<gene>
    <name evidence="7" type="ORF">CJ255_02420</name>
</gene>
<evidence type="ECO:0000313" key="7">
    <source>
        <dbReference type="EMBL" id="PDW04651.1"/>
    </source>
</evidence>
<evidence type="ECO:0000256" key="2">
    <source>
        <dbReference type="ARBA" id="ARBA00022475"/>
    </source>
</evidence>
<dbReference type="PANTHER" id="PTHR39087">
    <property type="entry name" value="UPF0104 MEMBRANE PROTEIN MJ1595"/>
    <property type="match status" value="1"/>
</dbReference>